<comment type="catalytic activity">
    <reaction evidence="1">
        <text>inosine + phosphate = alpha-D-ribose 1-phosphate + hypoxanthine</text>
        <dbReference type="Rhea" id="RHEA:27646"/>
        <dbReference type="ChEBI" id="CHEBI:17368"/>
        <dbReference type="ChEBI" id="CHEBI:17596"/>
        <dbReference type="ChEBI" id="CHEBI:43474"/>
        <dbReference type="ChEBI" id="CHEBI:57720"/>
        <dbReference type="EC" id="2.4.2.1"/>
    </reaction>
    <physiologicalReaction direction="left-to-right" evidence="1">
        <dbReference type="Rhea" id="RHEA:27647"/>
    </physiologicalReaction>
</comment>
<dbReference type="InterPro" id="IPR003730">
    <property type="entry name" value="Cu_polyphenol_OxRdtase"/>
</dbReference>
<dbReference type="GO" id="GO:0005507">
    <property type="term" value="F:copper ion binding"/>
    <property type="evidence" value="ECO:0007669"/>
    <property type="project" value="TreeGrafter"/>
</dbReference>
<dbReference type="GO" id="GO:0017061">
    <property type="term" value="F:S-methyl-5-thioadenosine phosphorylase activity"/>
    <property type="evidence" value="ECO:0007669"/>
    <property type="project" value="UniProtKB-EC"/>
</dbReference>
<comment type="function">
    <text evidence="2">Purine nucleoside enzyme that catalyzes the phosphorolysis of adenosine and inosine nucleosides, yielding D-ribose 1-phosphate and the respective free bases, adenine and hypoxanthine. Also catalyzes the phosphorolysis of S-methyl-5'-thioadenosine into adenine and S-methyl-5-thio-alpha-D-ribose 1-phosphate. Also has adenosine deaminase activity.</text>
</comment>
<keyword evidence="5" id="KW-0479">Metal-binding</keyword>
<evidence type="ECO:0000256" key="7">
    <source>
        <dbReference type="ARBA" id="ARBA00022833"/>
    </source>
</evidence>
<comment type="catalytic activity">
    <reaction evidence="9">
        <text>adenosine + phosphate = alpha-D-ribose 1-phosphate + adenine</text>
        <dbReference type="Rhea" id="RHEA:27642"/>
        <dbReference type="ChEBI" id="CHEBI:16335"/>
        <dbReference type="ChEBI" id="CHEBI:16708"/>
        <dbReference type="ChEBI" id="CHEBI:43474"/>
        <dbReference type="ChEBI" id="CHEBI:57720"/>
        <dbReference type="EC" id="2.4.2.1"/>
    </reaction>
    <physiologicalReaction direction="left-to-right" evidence="9">
        <dbReference type="Rhea" id="RHEA:27643"/>
    </physiologicalReaction>
</comment>
<evidence type="ECO:0000256" key="8">
    <source>
        <dbReference type="ARBA" id="ARBA00047989"/>
    </source>
</evidence>
<keyword evidence="13" id="KW-1185">Reference proteome</keyword>
<keyword evidence="7" id="KW-0862">Zinc</keyword>
<dbReference type="NCBIfam" id="TIGR00726">
    <property type="entry name" value="peptidoglycan editing factor PgeF"/>
    <property type="match status" value="1"/>
</dbReference>
<evidence type="ECO:0000256" key="6">
    <source>
        <dbReference type="ARBA" id="ARBA00022801"/>
    </source>
</evidence>
<reference evidence="12 13" key="1">
    <citation type="submission" date="2019-05" db="EMBL/GenBank/DDBJ databases">
        <authorList>
            <consortium name="Pathogen Informatics"/>
        </authorList>
    </citation>
    <scope>NUCLEOTIDE SEQUENCE [LARGE SCALE GENOMIC DNA]</scope>
    <source>
        <strain evidence="12 13">NCTC503</strain>
    </source>
</reference>
<proteinExistence type="inferred from homology"/>
<dbReference type="Pfam" id="PF02578">
    <property type="entry name" value="Cu-oxidase_4"/>
    <property type="match status" value="1"/>
</dbReference>
<evidence type="ECO:0000313" key="12">
    <source>
        <dbReference type="EMBL" id="VTQ90313.1"/>
    </source>
</evidence>
<evidence type="ECO:0000256" key="3">
    <source>
        <dbReference type="ARBA" id="ARBA00007353"/>
    </source>
</evidence>
<evidence type="ECO:0000256" key="10">
    <source>
        <dbReference type="ARBA" id="ARBA00049893"/>
    </source>
</evidence>
<name>A0A4U9RIE7_HATHI</name>
<evidence type="ECO:0000256" key="9">
    <source>
        <dbReference type="ARBA" id="ARBA00048968"/>
    </source>
</evidence>
<dbReference type="EMBL" id="LR590481">
    <property type="protein sequence ID" value="VTQ90313.1"/>
    <property type="molecule type" value="Genomic_DNA"/>
</dbReference>
<sequence length="235" mass="26479">MKEIQIKQYKFIGTNYDNVNIIFSTAECGLDFNKNSDEGRKNLENLKEWFELSDVGYLNQVHGDRVIKYKGITEDGDAIITGESGVAIGVFTADCVPILLLDKKNKVLAAIHSGWRGTLKNISSKTIDRMVSEYSANPEDILAYIGPHNGACCFEVGEEVIEQFKSTKEFKESMIEGRNLNLAEYIENALVTSGLKKDNINLIPICTYCSKDVKLHSYRKGKDGYGRMFSFIYKK</sequence>
<dbReference type="InterPro" id="IPR038371">
    <property type="entry name" value="Cu_polyphenol_OxRdtase_sf"/>
</dbReference>
<dbReference type="CDD" id="cd16833">
    <property type="entry name" value="YfiH"/>
    <property type="match status" value="1"/>
</dbReference>
<comment type="catalytic activity">
    <reaction evidence="10">
        <text>S-methyl-5'-thioadenosine + phosphate = 5-(methylsulfanyl)-alpha-D-ribose 1-phosphate + adenine</text>
        <dbReference type="Rhea" id="RHEA:11852"/>
        <dbReference type="ChEBI" id="CHEBI:16708"/>
        <dbReference type="ChEBI" id="CHEBI:17509"/>
        <dbReference type="ChEBI" id="CHEBI:43474"/>
        <dbReference type="ChEBI" id="CHEBI:58533"/>
        <dbReference type="EC" id="2.4.2.28"/>
    </reaction>
    <physiologicalReaction direction="left-to-right" evidence="10">
        <dbReference type="Rhea" id="RHEA:11853"/>
    </physiologicalReaction>
</comment>
<keyword evidence="4" id="KW-0808">Transferase</keyword>
<comment type="catalytic activity">
    <reaction evidence="8">
        <text>adenosine + H2O + H(+) = inosine + NH4(+)</text>
        <dbReference type="Rhea" id="RHEA:24408"/>
        <dbReference type="ChEBI" id="CHEBI:15377"/>
        <dbReference type="ChEBI" id="CHEBI:15378"/>
        <dbReference type="ChEBI" id="CHEBI:16335"/>
        <dbReference type="ChEBI" id="CHEBI:17596"/>
        <dbReference type="ChEBI" id="CHEBI:28938"/>
        <dbReference type="EC" id="3.5.4.4"/>
    </reaction>
    <physiologicalReaction direction="left-to-right" evidence="8">
        <dbReference type="Rhea" id="RHEA:24409"/>
    </physiologicalReaction>
</comment>
<evidence type="ECO:0000256" key="2">
    <source>
        <dbReference type="ARBA" id="ARBA00003215"/>
    </source>
</evidence>
<organism evidence="12 13">
    <name type="scientific">Hathewaya histolytica</name>
    <name type="common">Clostridium histolyticum</name>
    <dbReference type="NCBI Taxonomy" id="1498"/>
    <lineage>
        <taxon>Bacteria</taxon>
        <taxon>Bacillati</taxon>
        <taxon>Bacillota</taxon>
        <taxon>Clostridia</taxon>
        <taxon>Eubacteriales</taxon>
        <taxon>Clostridiaceae</taxon>
        <taxon>Hathewaya</taxon>
    </lineage>
</organism>
<dbReference type="KEGG" id="hhw:NCTC503_01576"/>
<evidence type="ECO:0000256" key="11">
    <source>
        <dbReference type="RuleBase" id="RU361274"/>
    </source>
</evidence>
<dbReference type="Proteomes" id="UP000308489">
    <property type="component" value="Chromosome 1"/>
</dbReference>
<dbReference type="Gene3D" id="3.60.140.10">
    <property type="entry name" value="CNF1/YfiH-like putative cysteine hydrolases"/>
    <property type="match status" value="1"/>
</dbReference>
<dbReference type="InterPro" id="IPR011324">
    <property type="entry name" value="Cytotoxic_necrot_fac-like_cat"/>
</dbReference>
<comment type="similarity">
    <text evidence="3 11">Belongs to the purine nucleoside phosphorylase YfiH/LACC1 family.</text>
</comment>
<evidence type="ECO:0000256" key="1">
    <source>
        <dbReference type="ARBA" id="ARBA00000553"/>
    </source>
</evidence>
<evidence type="ECO:0000313" key="13">
    <source>
        <dbReference type="Proteomes" id="UP000308489"/>
    </source>
</evidence>
<dbReference type="PANTHER" id="PTHR30616:SF2">
    <property type="entry name" value="PURINE NUCLEOSIDE PHOSPHORYLASE LACC1"/>
    <property type="match status" value="1"/>
</dbReference>
<dbReference type="PANTHER" id="PTHR30616">
    <property type="entry name" value="UNCHARACTERIZED PROTEIN YFIH"/>
    <property type="match status" value="1"/>
</dbReference>
<evidence type="ECO:0000256" key="5">
    <source>
        <dbReference type="ARBA" id="ARBA00022723"/>
    </source>
</evidence>
<dbReference type="SUPFAM" id="SSF64438">
    <property type="entry name" value="CNF1/YfiH-like putative cysteine hydrolases"/>
    <property type="match status" value="1"/>
</dbReference>
<evidence type="ECO:0000256" key="4">
    <source>
        <dbReference type="ARBA" id="ARBA00022679"/>
    </source>
</evidence>
<accession>A0A4U9RIE7</accession>
<protein>
    <recommendedName>
        <fullName evidence="11">Purine nucleoside phosphorylase</fullName>
    </recommendedName>
</protein>
<dbReference type="AlphaFoldDB" id="A0A4U9RIE7"/>
<dbReference type="RefSeq" id="WP_138210216.1">
    <property type="nucleotide sequence ID" value="NZ_CBCRUQ010000018.1"/>
</dbReference>
<dbReference type="OrthoDB" id="4279at2"/>
<dbReference type="GO" id="GO:0016787">
    <property type="term" value="F:hydrolase activity"/>
    <property type="evidence" value="ECO:0007669"/>
    <property type="project" value="UniProtKB-KW"/>
</dbReference>
<gene>
    <name evidence="12" type="primary">yfiH</name>
    <name evidence="12" type="ORF">NCTC503_01576</name>
</gene>
<keyword evidence="6" id="KW-0378">Hydrolase</keyword>